<dbReference type="EMBL" id="JTKH01000025">
    <property type="protein sequence ID" value="KII75272.1"/>
    <property type="molecule type" value="Genomic_DNA"/>
</dbReference>
<comment type="similarity">
    <text evidence="1">Belongs to the cytochrome b562 family.</text>
</comment>
<feature type="signal peptide" evidence="3">
    <location>
        <begin position="1"/>
        <end position="24"/>
    </location>
</feature>
<dbReference type="GO" id="GO:0009055">
    <property type="term" value="F:electron transfer activity"/>
    <property type="evidence" value="ECO:0007669"/>
    <property type="project" value="InterPro"/>
</dbReference>
<evidence type="ECO:0000256" key="3">
    <source>
        <dbReference type="SAM" id="SignalP"/>
    </source>
</evidence>
<dbReference type="GO" id="GO:0042597">
    <property type="term" value="C:periplasmic space"/>
    <property type="evidence" value="ECO:0007669"/>
    <property type="project" value="InterPro"/>
</dbReference>
<feature type="chain" id="PRO_5009758817" evidence="3">
    <location>
        <begin position="25"/>
        <end position="133"/>
    </location>
</feature>
<accession>A0A0C2NMK8</accession>
<dbReference type="Pfam" id="PF07361">
    <property type="entry name" value="Cytochrom_B562"/>
    <property type="match status" value="1"/>
</dbReference>
<dbReference type="InterPro" id="IPR009155">
    <property type="entry name" value="Cyt_b562"/>
</dbReference>
<dbReference type="GO" id="GO:0022900">
    <property type="term" value="P:electron transport chain"/>
    <property type="evidence" value="ECO:0007669"/>
    <property type="project" value="InterPro"/>
</dbReference>
<organism evidence="4 5">
    <name type="scientific">Vibrio renipiscarius</name>
    <dbReference type="NCBI Taxonomy" id="1461322"/>
    <lineage>
        <taxon>Bacteria</taxon>
        <taxon>Pseudomonadati</taxon>
        <taxon>Pseudomonadota</taxon>
        <taxon>Gammaproteobacteria</taxon>
        <taxon>Vibrionales</taxon>
        <taxon>Vibrionaceae</taxon>
        <taxon>Vibrio</taxon>
    </lineage>
</organism>
<evidence type="ECO:0000313" key="5">
    <source>
        <dbReference type="Proteomes" id="UP000031672"/>
    </source>
</evidence>
<evidence type="ECO:0000313" key="4">
    <source>
        <dbReference type="EMBL" id="KII75272.1"/>
    </source>
</evidence>
<dbReference type="Gene3D" id="1.20.120.10">
    <property type="entry name" value="Cytochrome c/b562"/>
    <property type="match status" value="1"/>
</dbReference>
<dbReference type="RefSeq" id="WP_040992802.1">
    <property type="nucleotide sequence ID" value="NZ_JTKH01000025.1"/>
</dbReference>
<accession>A0A0C2JL28</accession>
<keyword evidence="5" id="KW-1185">Reference proteome</keyword>
<gene>
    <name evidence="4" type="ORF">OJ16_18385</name>
</gene>
<comment type="caution">
    <text evidence="4">The sequence shown here is derived from an EMBL/GenBank/DDBJ whole genome shotgun (WGS) entry which is preliminary data.</text>
</comment>
<reference evidence="4 5" key="1">
    <citation type="submission" date="2014-11" db="EMBL/GenBank/DDBJ databases">
        <title>Draft Genome Sequence of Vibrio piscirenalis strains CECT 8603T and CECT 8604, two marine Gammaproteobacterium isolated from cultured gilthead sea bream (Sparus aurata).</title>
        <authorList>
            <person name="Arahal D.R."/>
            <person name="Rodrigo-Torres L."/>
            <person name="Lucena T."/>
            <person name="Pujalte M.J."/>
        </authorList>
    </citation>
    <scope>NUCLEOTIDE SEQUENCE [LARGE SCALE GENOMIC DNA]</scope>
    <source>
        <strain evidence="4 5">DCR 1-4-2</strain>
    </source>
</reference>
<dbReference type="GO" id="GO:0020037">
    <property type="term" value="F:heme binding"/>
    <property type="evidence" value="ECO:0007669"/>
    <property type="project" value="InterPro"/>
</dbReference>
<keyword evidence="2 3" id="KW-0732">Signal</keyword>
<dbReference type="GO" id="GO:0005506">
    <property type="term" value="F:iron ion binding"/>
    <property type="evidence" value="ECO:0007669"/>
    <property type="project" value="InterPro"/>
</dbReference>
<dbReference type="OrthoDB" id="5917034at2"/>
<protein>
    <submittedName>
        <fullName evidence="4">Cytochrome b562 family protein</fullName>
    </submittedName>
</protein>
<sequence>MSKPVVFKRTLLLFMTIFATHSFASSFDIKAAMNEMKLNFKHAAEAQSLEDMSSAIASFNLVLAELQNANYPEEKQALYADGFEQVSAVVDEVEKQLEQGNLEQAKAQLKAIDDLRVEFHDKRNPSIWSTIFG</sequence>
<proteinExistence type="inferred from homology"/>
<name>A0A0C2NMK8_9VIBR</name>
<evidence type="ECO:0000256" key="1">
    <source>
        <dbReference type="ARBA" id="ARBA00005523"/>
    </source>
</evidence>
<dbReference type="InterPro" id="IPR010980">
    <property type="entry name" value="Cyt_c/b562"/>
</dbReference>
<dbReference type="AlphaFoldDB" id="A0A0C2NMK8"/>
<dbReference type="SUPFAM" id="SSF47175">
    <property type="entry name" value="Cytochromes"/>
    <property type="match status" value="1"/>
</dbReference>
<dbReference type="Proteomes" id="UP000031672">
    <property type="component" value="Unassembled WGS sequence"/>
</dbReference>
<evidence type="ECO:0000256" key="2">
    <source>
        <dbReference type="ARBA" id="ARBA00022729"/>
    </source>
</evidence>